<name>A0ABV3M476_9ACTN</name>
<keyword evidence="3" id="KW-1185">Reference proteome</keyword>
<dbReference type="InterPro" id="IPR016138">
    <property type="entry name" value="Ribosome_inactivat_prot_sub1"/>
</dbReference>
<proteinExistence type="predicted"/>
<dbReference type="PANTHER" id="PTHR33453">
    <property type="match status" value="1"/>
</dbReference>
<evidence type="ECO:0000313" key="2">
    <source>
        <dbReference type="EMBL" id="MEW2366019.1"/>
    </source>
</evidence>
<dbReference type="SUPFAM" id="SSF56371">
    <property type="entry name" value="Ribosome inactivating proteins (RIP)"/>
    <property type="match status" value="1"/>
</dbReference>
<organism evidence="2 3">
    <name type="scientific">Streptomyces huasconensis</name>
    <dbReference type="NCBI Taxonomy" id="1854574"/>
    <lineage>
        <taxon>Bacteria</taxon>
        <taxon>Bacillati</taxon>
        <taxon>Actinomycetota</taxon>
        <taxon>Actinomycetes</taxon>
        <taxon>Kitasatosporales</taxon>
        <taxon>Streptomycetaceae</taxon>
        <taxon>Streptomyces</taxon>
    </lineage>
</organism>
<dbReference type="InterPro" id="IPR001574">
    <property type="entry name" value="Ribosome_inactivat_prot"/>
</dbReference>
<dbReference type="EMBL" id="JBEYRS010000014">
    <property type="protein sequence ID" value="MEW2366019.1"/>
    <property type="molecule type" value="Genomic_DNA"/>
</dbReference>
<dbReference type="PRINTS" id="PR00396">
    <property type="entry name" value="SHIGARICIN"/>
</dbReference>
<evidence type="ECO:0000313" key="3">
    <source>
        <dbReference type="Proteomes" id="UP001553843"/>
    </source>
</evidence>
<accession>A0ABV3M476</accession>
<keyword evidence="1" id="KW-0732">Signal</keyword>
<dbReference type="RefSeq" id="WP_359782741.1">
    <property type="nucleotide sequence ID" value="NZ_JBEYRR010000012.1"/>
</dbReference>
<evidence type="ECO:0000256" key="1">
    <source>
        <dbReference type="SAM" id="SignalP"/>
    </source>
</evidence>
<reference evidence="2 3" key="1">
    <citation type="submission" date="2024-06" db="EMBL/GenBank/DDBJ databases">
        <title>The Natural Products Discovery Center: Release of the First 8490 Sequenced Strains for Exploring Actinobacteria Biosynthetic Diversity.</title>
        <authorList>
            <person name="Kalkreuter E."/>
            <person name="Kautsar S.A."/>
            <person name="Yang D."/>
            <person name="Bader C.D."/>
            <person name="Teijaro C.N."/>
            <person name="Fluegel L."/>
            <person name="Davis C.M."/>
            <person name="Simpson J.R."/>
            <person name="Lauterbach L."/>
            <person name="Steele A.D."/>
            <person name="Gui C."/>
            <person name="Meng S."/>
            <person name="Li G."/>
            <person name="Viehrig K."/>
            <person name="Ye F."/>
            <person name="Su P."/>
            <person name="Kiefer A.F."/>
            <person name="Nichols A."/>
            <person name="Cepeda A.J."/>
            <person name="Yan W."/>
            <person name="Fan B."/>
            <person name="Jiang Y."/>
            <person name="Adhikari A."/>
            <person name="Zheng C.-J."/>
            <person name="Schuster L."/>
            <person name="Cowan T.M."/>
            <person name="Smanski M.J."/>
            <person name="Chevrette M.G."/>
            <person name="De Carvalho L.P.S."/>
            <person name="Shen B."/>
        </authorList>
    </citation>
    <scope>NUCLEOTIDE SEQUENCE [LARGE SCALE GENOMIC DNA]</scope>
    <source>
        <strain evidence="2 3">NPDC047833</strain>
    </source>
</reference>
<comment type="caution">
    <text evidence="2">The sequence shown here is derived from an EMBL/GenBank/DDBJ whole genome shotgun (WGS) entry which is preliminary data.</text>
</comment>
<gene>
    <name evidence="2" type="ORF">AB0887_29255</name>
</gene>
<feature type="chain" id="PRO_5045454210" evidence="1">
    <location>
        <begin position="27"/>
        <end position="305"/>
    </location>
</feature>
<feature type="signal peptide" evidence="1">
    <location>
        <begin position="1"/>
        <end position="26"/>
    </location>
</feature>
<dbReference type="InterPro" id="IPR036041">
    <property type="entry name" value="Ribosome-inact_prot_sf"/>
</dbReference>
<dbReference type="PANTHER" id="PTHR33453:SF34">
    <property type="entry name" value="RIBOSOME-INACTIVATING PROTEIN"/>
    <property type="match status" value="1"/>
</dbReference>
<dbReference type="Gene3D" id="3.40.420.10">
    <property type="entry name" value="Ricin (A subunit), domain 1"/>
    <property type="match status" value="1"/>
</dbReference>
<dbReference type="Proteomes" id="UP001553843">
    <property type="component" value="Unassembled WGS sequence"/>
</dbReference>
<dbReference type="Pfam" id="PF00161">
    <property type="entry name" value="RIP"/>
    <property type="match status" value="1"/>
</dbReference>
<protein>
    <submittedName>
        <fullName evidence="2">Ribosome-inactivating family protein</fullName>
    </submittedName>
</protein>
<dbReference type="InterPro" id="IPR017989">
    <property type="entry name" value="Ribosome_inactivat_1/2"/>
</dbReference>
<sequence>MLKRTGFALVSITAATALLAPSAATASATTGPDGRATAVARGVQPAAKSSAAARQSWPVIDWDITNITAGRGEHATRYWNLIDALHQNSYGDATNTGSGLVQQTTRNTNRLIEVRVRNEGRDLVSVYLWADNLYVAGFYSPGAGIHWAFQDGRQQQFQQDLGVPVRFMPRNGSYLSLNGGTSRENLYLGSTNIFNALYDLHNVREWNETRVDRGMLMAITIFSEAARFGPIFNRVYGNINGFTNYQLSRDYADMENQWGALSRAAHSWRQGRPASVRLIGNNVTSFDRLRQVVGFVELHGSEALL</sequence>